<dbReference type="EMBL" id="LPUX01000064">
    <property type="protein sequence ID" value="OAP36363.1"/>
    <property type="molecule type" value="Genomic_DNA"/>
</dbReference>
<evidence type="ECO:0000313" key="2">
    <source>
        <dbReference type="EMBL" id="OAP36363.1"/>
    </source>
</evidence>
<comment type="caution">
    <text evidence="2">The sequence shown here is derived from an EMBL/GenBank/DDBJ whole genome shotgun (WGS) entry which is preliminary data.</text>
</comment>
<dbReference type="Gene3D" id="3.40.630.30">
    <property type="match status" value="1"/>
</dbReference>
<dbReference type="Proteomes" id="UP000094025">
    <property type="component" value="Unassembled WGS sequence"/>
</dbReference>
<evidence type="ECO:0000313" key="3">
    <source>
        <dbReference type="Proteomes" id="UP000094025"/>
    </source>
</evidence>
<keyword evidence="3" id="KW-1185">Reference proteome</keyword>
<dbReference type="AlphaFoldDB" id="A0A178XNI9"/>
<dbReference type="InterPro" id="IPR016181">
    <property type="entry name" value="Acyl_CoA_acyltransferase"/>
</dbReference>
<dbReference type="PROSITE" id="PS51186">
    <property type="entry name" value="GNAT"/>
    <property type="match status" value="1"/>
</dbReference>
<dbReference type="GO" id="GO:0016747">
    <property type="term" value="F:acyltransferase activity, transferring groups other than amino-acyl groups"/>
    <property type="evidence" value="ECO:0007669"/>
    <property type="project" value="InterPro"/>
</dbReference>
<dbReference type="InterPro" id="IPR053144">
    <property type="entry name" value="Acetyltransferase_Butenolide"/>
</dbReference>
<reference evidence="2 3" key="1">
    <citation type="journal article" date="2016" name="Int. J. Syst. Evol. Microbiol.">
        <title>Ensifer glycinis sp. nov., an novel rhizobial species associated with Glycine spp.</title>
        <authorList>
            <person name="Yan H."/>
            <person name="Yan J."/>
            <person name="Sui X.H."/>
            <person name="Wang E.T."/>
            <person name="Chen W.X."/>
            <person name="Zhang X.X."/>
            <person name="Chen W.F."/>
        </authorList>
    </citation>
    <scope>NUCLEOTIDE SEQUENCE [LARGE SCALE GENOMIC DNA]</scope>
    <source>
        <strain evidence="2 3">CCBAU 23380</strain>
    </source>
</reference>
<keyword evidence="2" id="KW-0808">Transferase</keyword>
<name>A0A178XNI9_9HYPH</name>
<dbReference type="Pfam" id="PF13508">
    <property type="entry name" value="Acetyltransf_7"/>
    <property type="match status" value="1"/>
</dbReference>
<dbReference type="CDD" id="cd04301">
    <property type="entry name" value="NAT_SF"/>
    <property type="match status" value="1"/>
</dbReference>
<protein>
    <submittedName>
        <fullName evidence="2">GCN5 family acetyltransferase</fullName>
    </submittedName>
</protein>
<organism evidence="2 3">
    <name type="scientific">Sinorhizobium glycinis</name>
    <dbReference type="NCBI Taxonomy" id="1472378"/>
    <lineage>
        <taxon>Bacteria</taxon>
        <taxon>Pseudomonadati</taxon>
        <taxon>Pseudomonadota</taxon>
        <taxon>Alphaproteobacteria</taxon>
        <taxon>Hyphomicrobiales</taxon>
        <taxon>Rhizobiaceae</taxon>
        <taxon>Sinorhizobium/Ensifer group</taxon>
        <taxon>Sinorhizobium</taxon>
    </lineage>
</organism>
<accession>A0A178XNI9</accession>
<dbReference type="PANTHER" id="PTHR43233">
    <property type="entry name" value="FAMILY N-ACETYLTRANSFERASE, PUTATIVE (AFU_ORTHOLOGUE AFUA_6G03350)-RELATED"/>
    <property type="match status" value="1"/>
</dbReference>
<dbReference type="RefSeq" id="WP_064243590.1">
    <property type="nucleotide sequence ID" value="NZ_LPUX01000064.1"/>
</dbReference>
<proteinExistence type="predicted"/>
<sequence>MTTLPDLPVYEIQRDGYRLSTDRSRLDLDLIHRYLAEDSYWARGLDRALFERALDGSLPVAIYAPDGSLATFARVVTDLAVFAYLRDVFTLPAHRGRGLAAWLAEAIRQHPELASVTSWMLATRDAHAVYEKAGFRPVPHPEYYMSVPKREETP</sequence>
<dbReference type="SUPFAM" id="SSF55729">
    <property type="entry name" value="Acyl-CoA N-acyltransferases (Nat)"/>
    <property type="match status" value="1"/>
</dbReference>
<dbReference type="OrthoDB" id="9797456at2"/>
<dbReference type="InterPro" id="IPR000182">
    <property type="entry name" value="GNAT_dom"/>
</dbReference>
<evidence type="ECO:0000259" key="1">
    <source>
        <dbReference type="PROSITE" id="PS51186"/>
    </source>
</evidence>
<gene>
    <name evidence="2" type="ORF">AU381_17775</name>
</gene>
<feature type="domain" description="N-acetyltransferase" evidence="1">
    <location>
        <begin position="17"/>
        <end position="154"/>
    </location>
</feature>
<dbReference type="PANTHER" id="PTHR43233:SF1">
    <property type="entry name" value="FAMILY N-ACETYLTRANSFERASE, PUTATIVE (AFU_ORTHOLOGUE AFUA_6G03350)-RELATED"/>
    <property type="match status" value="1"/>
</dbReference>
<dbReference type="STRING" id="1472378.AU381_17775"/>